<name>A0A1F5L6R1_PENAI</name>
<protein>
    <submittedName>
        <fullName evidence="2">Uncharacterized protein</fullName>
    </submittedName>
</protein>
<dbReference type="AlphaFoldDB" id="A0A1F5L6R1"/>
<dbReference type="RefSeq" id="XP_022484382.1">
    <property type="nucleotide sequence ID" value="XM_022635773.1"/>
</dbReference>
<comment type="caution">
    <text evidence="2">The sequence shown here is derived from an EMBL/GenBank/DDBJ whole genome shotgun (WGS) entry which is preliminary data.</text>
</comment>
<organism evidence="2 3">
    <name type="scientific">Penicillium arizonense</name>
    <dbReference type="NCBI Taxonomy" id="1835702"/>
    <lineage>
        <taxon>Eukaryota</taxon>
        <taxon>Fungi</taxon>
        <taxon>Dikarya</taxon>
        <taxon>Ascomycota</taxon>
        <taxon>Pezizomycotina</taxon>
        <taxon>Eurotiomycetes</taxon>
        <taxon>Eurotiomycetidae</taxon>
        <taxon>Eurotiales</taxon>
        <taxon>Aspergillaceae</taxon>
        <taxon>Penicillium</taxon>
    </lineage>
</organism>
<keyword evidence="3" id="KW-1185">Reference proteome</keyword>
<dbReference type="OrthoDB" id="4329349at2759"/>
<proteinExistence type="predicted"/>
<keyword evidence="1" id="KW-1133">Transmembrane helix</keyword>
<evidence type="ECO:0000313" key="2">
    <source>
        <dbReference type="EMBL" id="OGE48928.1"/>
    </source>
</evidence>
<accession>A0A1F5L6R1</accession>
<keyword evidence="1" id="KW-0812">Transmembrane</keyword>
<reference evidence="2 3" key="1">
    <citation type="journal article" date="2016" name="Sci. Rep.">
        <title>Penicillium arizonense, a new, genome sequenced fungal species, reveals a high chemical diversity in secreted metabolites.</title>
        <authorList>
            <person name="Grijseels S."/>
            <person name="Nielsen J.C."/>
            <person name="Randelovic M."/>
            <person name="Nielsen J."/>
            <person name="Nielsen K.F."/>
            <person name="Workman M."/>
            <person name="Frisvad J.C."/>
        </authorList>
    </citation>
    <scope>NUCLEOTIDE SEQUENCE [LARGE SCALE GENOMIC DNA]</scope>
    <source>
        <strain evidence="2 3">CBS 141311</strain>
    </source>
</reference>
<feature type="transmembrane region" description="Helical" evidence="1">
    <location>
        <begin position="78"/>
        <end position="105"/>
    </location>
</feature>
<dbReference type="STRING" id="1835702.A0A1F5L6R1"/>
<dbReference type="Proteomes" id="UP000177622">
    <property type="component" value="Unassembled WGS sequence"/>
</dbReference>
<gene>
    <name evidence="2" type="ORF">PENARI_c025G01736</name>
</gene>
<dbReference type="GeneID" id="34580507"/>
<evidence type="ECO:0000256" key="1">
    <source>
        <dbReference type="SAM" id="Phobius"/>
    </source>
</evidence>
<sequence length="108" mass="12246">MDQTLVHFIYKTGTILEIPPDVANQLSPSQAATFVHGAKCELAAWYSELSYISATHRKLVIDRVYSNRIFYGLWQARLVKWLAIACTVTYIAVFLTITFGCWPYAPTV</sequence>
<evidence type="ECO:0000313" key="3">
    <source>
        <dbReference type="Proteomes" id="UP000177622"/>
    </source>
</evidence>
<dbReference type="EMBL" id="LXJU01000025">
    <property type="protein sequence ID" value="OGE48928.1"/>
    <property type="molecule type" value="Genomic_DNA"/>
</dbReference>
<keyword evidence="1" id="KW-0472">Membrane</keyword>